<feature type="transmembrane region" description="Helical" evidence="8">
    <location>
        <begin position="616"/>
        <end position="638"/>
    </location>
</feature>
<dbReference type="FunFam" id="3.40.50.1820:FF:000119">
    <property type="entry name" value="Alpha/beta hydrolase family protein"/>
    <property type="match status" value="1"/>
</dbReference>
<dbReference type="InterPro" id="IPR029058">
    <property type="entry name" value="AB_hydrolase_fold"/>
</dbReference>
<dbReference type="SUPFAM" id="SSF53474">
    <property type="entry name" value="alpha/beta-Hydrolases"/>
    <property type="match status" value="1"/>
</dbReference>
<dbReference type="InterPro" id="IPR000073">
    <property type="entry name" value="AB_hydrolase_1"/>
</dbReference>
<feature type="transmembrane region" description="Helical" evidence="8">
    <location>
        <begin position="576"/>
        <end position="596"/>
    </location>
</feature>
<dbReference type="GO" id="GO:0016020">
    <property type="term" value="C:membrane"/>
    <property type="evidence" value="ECO:0007669"/>
    <property type="project" value="UniProtKB-SubCell"/>
</dbReference>
<keyword evidence="6 8" id="KW-0472">Membrane</keyword>
<dbReference type="PANTHER" id="PTHR10165">
    <property type="entry name" value="LIPID PHOSPHATE PHOSPHATASE"/>
    <property type="match status" value="1"/>
</dbReference>
<feature type="transmembrane region" description="Helical" evidence="8">
    <location>
        <begin position="776"/>
        <end position="795"/>
    </location>
</feature>
<keyword evidence="4" id="KW-0378">Hydrolase</keyword>
<dbReference type="Gene3D" id="1.20.144.10">
    <property type="entry name" value="Phosphatidic acid phosphatase type 2/haloperoxidase"/>
    <property type="match status" value="2"/>
</dbReference>
<dbReference type="GO" id="GO:0006508">
    <property type="term" value="P:proteolysis"/>
    <property type="evidence" value="ECO:0007669"/>
    <property type="project" value="InterPro"/>
</dbReference>
<comment type="caution">
    <text evidence="10">The sequence shown here is derived from an EMBL/GenBank/DDBJ whole genome shotgun (WGS) entry which is preliminary data.</text>
</comment>
<evidence type="ECO:0000256" key="8">
    <source>
        <dbReference type="SAM" id="Phobius"/>
    </source>
</evidence>
<feature type="transmembrane region" description="Helical" evidence="8">
    <location>
        <begin position="1138"/>
        <end position="1157"/>
    </location>
</feature>
<evidence type="ECO:0000313" key="10">
    <source>
        <dbReference type="EMBL" id="KAF0899950.1"/>
    </source>
</evidence>
<evidence type="ECO:0000256" key="7">
    <source>
        <dbReference type="SAM" id="MobiDB-lite"/>
    </source>
</evidence>
<feature type="transmembrane region" description="Helical" evidence="8">
    <location>
        <begin position="935"/>
        <end position="958"/>
    </location>
</feature>
<keyword evidence="11" id="KW-1185">Reference proteome</keyword>
<dbReference type="AlphaFoldDB" id="A0A6G1CII4"/>
<dbReference type="CDD" id="cd03390">
    <property type="entry name" value="PAP2_containing_1_like"/>
    <property type="match status" value="2"/>
</dbReference>
<dbReference type="SUPFAM" id="SSF48317">
    <property type="entry name" value="Acid phosphatase/Vanadium-dependent haloperoxidase"/>
    <property type="match status" value="2"/>
</dbReference>
<accession>A0A6G1CII4</accession>
<dbReference type="SMART" id="SM00014">
    <property type="entry name" value="acidPPc"/>
    <property type="match status" value="2"/>
</dbReference>
<feature type="region of interest" description="Disordered" evidence="7">
    <location>
        <begin position="13"/>
        <end position="36"/>
    </location>
</feature>
<dbReference type="GO" id="GO:0046839">
    <property type="term" value="P:phospholipid dephosphorylation"/>
    <property type="evidence" value="ECO:0007669"/>
    <property type="project" value="TreeGrafter"/>
</dbReference>
<dbReference type="EMBL" id="SPHZ02000009">
    <property type="protein sequence ID" value="KAF0899950.1"/>
    <property type="molecule type" value="Genomic_DNA"/>
</dbReference>
<evidence type="ECO:0000256" key="1">
    <source>
        <dbReference type="ARBA" id="ARBA00004141"/>
    </source>
</evidence>
<dbReference type="FunFam" id="3.40.50.1820:FF:000097">
    <property type="entry name" value="Alpha/beta hydrolase family protein"/>
    <property type="match status" value="1"/>
</dbReference>
<organism evidence="10 11">
    <name type="scientific">Oryza meyeriana var. granulata</name>
    <dbReference type="NCBI Taxonomy" id="110450"/>
    <lineage>
        <taxon>Eukaryota</taxon>
        <taxon>Viridiplantae</taxon>
        <taxon>Streptophyta</taxon>
        <taxon>Embryophyta</taxon>
        <taxon>Tracheophyta</taxon>
        <taxon>Spermatophyta</taxon>
        <taxon>Magnoliopsida</taxon>
        <taxon>Liliopsida</taxon>
        <taxon>Poales</taxon>
        <taxon>Poaceae</taxon>
        <taxon>BOP clade</taxon>
        <taxon>Oryzoideae</taxon>
        <taxon>Oryzeae</taxon>
        <taxon>Oryzinae</taxon>
        <taxon>Oryza</taxon>
        <taxon>Oryza meyeriana</taxon>
    </lineage>
</organism>
<feature type="transmembrane region" description="Helical" evidence="8">
    <location>
        <begin position="1012"/>
        <end position="1029"/>
    </location>
</feature>
<feature type="transmembrane region" description="Helical" evidence="8">
    <location>
        <begin position="1078"/>
        <end position="1095"/>
    </location>
</feature>
<feature type="transmembrane region" description="Helical" evidence="8">
    <location>
        <begin position="650"/>
        <end position="667"/>
    </location>
</feature>
<dbReference type="Pfam" id="PF00561">
    <property type="entry name" value="Abhydrolase_1"/>
    <property type="match status" value="1"/>
</dbReference>
<dbReference type="Proteomes" id="UP000479710">
    <property type="component" value="Unassembled WGS sequence"/>
</dbReference>
<feature type="transmembrane region" description="Helical" evidence="8">
    <location>
        <begin position="745"/>
        <end position="764"/>
    </location>
</feature>
<dbReference type="Gene3D" id="3.40.50.1820">
    <property type="entry name" value="alpha/beta hydrolase"/>
    <property type="match status" value="2"/>
</dbReference>
<evidence type="ECO:0000256" key="5">
    <source>
        <dbReference type="ARBA" id="ARBA00022989"/>
    </source>
</evidence>
<evidence type="ECO:0000256" key="4">
    <source>
        <dbReference type="ARBA" id="ARBA00022801"/>
    </source>
</evidence>
<evidence type="ECO:0000256" key="6">
    <source>
        <dbReference type="ARBA" id="ARBA00023136"/>
    </source>
</evidence>
<dbReference type="PROSITE" id="PS00708">
    <property type="entry name" value="PRO_ENDOPEP_SER"/>
    <property type="match status" value="1"/>
</dbReference>
<evidence type="ECO:0000256" key="2">
    <source>
        <dbReference type="ARBA" id="ARBA00008816"/>
    </source>
</evidence>
<dbReference type="InterPro" id="IPR036938">
    <property type="entry name" value="PAP2/HPO_sf"/>
</dbReference>
<dbReference type="InterPro" id="IPR000326">
    <property type="entry name" value="PAP2/HPO"/>
</dbReference>
<dbReference type="InterPro" id="IPR043216">
    <property type="entry name" value="PAP-like"/>
</dbReference>
<sequence length="1222" mass="135087">MLLHPIHAADVAAAGVRRSSAETSFTPPPPSPSTTRLRRRILSPIRADAPPIHLSTSAAAPSRPAKPPVCTADELHYAPVSCAGWRLALWRYRPPPHVGPAPARNHPLMLLSGVGTNAIGFDLSPGASFARHMSNQGFDTWIVEVRGAGLSMRDCDNSTTSLSGTIDDMVLDKSSKLEVASVQSSGGSAIDYDDLGIVALDDPPLLMELANFFDRISKLLEEASLNKNFHEITDKISVLSEMVESSAIIGPMREESLRLLKNFQEQIDSWERFVATQMNLNYEYNWDFDHYLEEDIPTAVEYIRQHSRAKDGKLLAIGHSMGGILLYAMLSNYGFEGIPSNLAAIVTLASSVDYTTSDSSLKMLLPLVHPAQALNVPAVPLGTLLAAAYPWASGPPYLFSWLNHQISAQDMMHPELLSKLVFNNFCTVPAKVVLQLTTAFREGGLCNRNGTFSYKDHLRTCQTPVLALAGDKDLICPPEAVYETVKLIPQHMVKYGVFGKPEGPHYAHYDLVGGRLEEYKEEAPICSGSLGARWRSRCYLAEGLGKLLGKMADIQLGCHTIRSHGTKVARLHMYDWIILLFLAVADGLLNIIEPFHRFVGRDMMTDLRYPLKGNTIPFWAVPLIAIVLPWVVFGGIYFKKKNVYDLHHGILGILYSVLITAVITDAIKDGVGRPRPDFFWRCFPDGIPKFDNVTTDVICHGEKSVIKEGHKSFPSGHSSWSFSGLGFLAWYLAGKLKAFDRKGHIAKLCIVFLPLLVASLVAVSRVDDYWHHWQDVFAGGIIGLTVASFCYLQFFPYPFDADAVWPHAYFQQLADTQSNGIANSYNMRPDIEVADEDHGTIALRDTSPILDSMESAKSFSSLLSRCSFRVASSPCYLLVEGINSHPLLRAAAIISIWRPPGAQVRRRDPKGIMPDAQLGCHTIGSHGIKVARFHLYDWIILIFLAVVYGLFNIIEPFHRFVGHDMLTGLSYPLKSNTVPFWAVPLIAIVLPWVIFGGIYFKKKNVYDLHHGILGILYSVLITAVITDAIKNGVGRPRPDFFWRCFPDGKPNFNNVTGDVICHGERSVIKEGYKSFPSGHSSGAFAGLGFLAWYLAGKLKAFNREGHIAKLCLVFLPLLVASLVAVSRVDDYWHHWQDVFAGGIIGLTVASFCYLQFFPYPFDADAIWPHAHFQQLAESRSNANANSYNMGWAETEALGGGTGAVALRDTSPTLDSMESGRRS</sequence>
<dbReference type="Pfam" id="PF01569">
    <property type="entry name" value="PAP2"/>
    <property type="match status" value="2"/>
</dbReference>
<feature type="transmembrane region" description="Helical" evidence="8">
    <location>
        <begin position="978"/>
        <end position="1000"/>
    </location>
</feature>
<protein>
    <recommendedName>
        <fullName evidence="9">Phosphatidic acid phosphatase type 2/haloperoxidase domain-containing protein</fullName>
    </recommendedName>
</protein>
<keyword evidence="3 8" id="KW-0812">Transmembrane</keyword>
<evidence type="ECO:0000313" key="11">
    <source>
        <dbReference type="Proteomes" id="UP000479710"/>
    </source>
</evidence>
<gene>
    <name evidence="10" type="ORF">E2562_025896</name>
</gene>
<evidence type="ECO:0000259" key="9">
    <source>
        <dbReference type="SMART" id="SM00014"/>
    </source>
</evidence>
<reference evidence="10 11" key="1">
    <citation type="submission" date="2019-11" db="EMBL/GenBank/DDBJ databases">
        <title>Whole genome sequence of Oryza granulata.</title>
        <authorList>
            <person name="Li W."/>
        </authorList>
    </citation>
    <scope>NUCLEOTIDE SEQUENCE [LARGE SCALE GENOMIC DNA]</scope>
    <source>
        <strain evidence="11">cv. Menghai</strain>
        <tissue evidence="10">Leaf</tissue>
    </source>
</reference>
<dbReference type="GO" id="GO:0008195">
    <property type="term" value="F:phosphatidate phosphatase activity"/>
    <property type="evidence" value="ECO:0007669"/>
    <property type="project" value="TreeGrafter"/>
</dbReference>
<dbReference type="GO" id="GO:0004252">
    <property type="term" value="F:serine-type endopeptidase activity"/>
    <property type="evidence" value="ECO:0007669"/>
    <property type="project" value="InterPro"/>
</dbReference>
<dbReference type="OrthoDB" id="9974421at2759"/>
<feature type="domain" description="Phosphatidic acid phosphatase type 2/haloperoxidase" evidence="9">
    <location>
        <begin position="651"/>
        <end position="791"/>
    </location>
</feature>
<evidence type="ECO:0000256" key="3">
    <source>
        <dbReference type="ARBA" id="ARBA00022692"/>
    </source>
</evidence>
<dbReference type="GO" id="GO:0006644">
    <property type="term" value="P:phospholipid metabolic process"/>
    <property type="evidence" value="ECO:0007669"/>
    <property type="project" value="InterPro"/>
</dbReference>
<proteinExistence type="inferred from homology"/>
<keyword evidence="5 8" id="KW-1133">Transmembrane helix</keyword>
<feature type="region of interest" description="Disordered" evidence="7">
    <location>
        <begin position="1202"/>
        <end position="1222"/>
    </location>
</feature>
<comment type="subcellular location">
    <subcellularLocation>
        <location evidence="1">Membrane</location>
        <topology evidence="1">Multi-pass membrane protein</topology>
    </subcellularLocation>
</comment>
<feature type="transmembrane region" description="Helical" evidence="8">
    <location>
        <begin position="1107"/>
        <end position="1126"/>
    </location>
</feature>
<feature type="domain" description="Phosphatidic acid phosphatase type 2/haloperoxidase" evidence="9">
    <location>
        <begin position="1013"/>
        <end position="1153"/>
    </location>
</feature>
<comment type="similarity">
    <text evidence="2">Belongs to the PA-phosphatase related phosphoesterase family.</text>
</comment>
<name>A0A6G1CII4_9ORYZ</name>
<dbReference type="FunFam" id="1.20.144.10:FF:000001">
    <property type="entry name" value="Lipid phosphate phosphatase 2"/>
    <property type="match status" value="2"/>
</dbReference>
<dbReference type="PANTHER" id="PTHR10165:SF35">
    <property type="entry name" value="RE23632P"/>
    <property type="match status" value="1"/>
</dbReference>
<dbReference type="InterPro" id="IPR002471">
    <property type="entry name" value="Pept_S9_AS"/>
</dbReference>